<accession>A0A1N7BJ59</accession>
<proteinExistence type="predicted"/>
<protein>
    <submittedName>
        <fullName evidence="1">Uncharacterized protein</fullName>
    </submittedName>
</protein>
<dbReference type="RefSeq" id="WP_076435276.1">
    <property type="nucleotide sequence ID" value="NZ_FTNI01000010.1"/>
</dbReference>
<reference evidence="2" key="1">
    <citation type="submission" date="2017-01" db="EMBL/GenBank/DDBJ databases">
        <authorList>
            <person name="Varghese N."/>
            <person name="Submissions S."/>
        </authorList>
    </citation>
    <scope>NUCLEOTIDE SEQUENCE [LARGE SCALE GENOMIC DNA]</scope>
    <source>
        <strain evidence="2">ATCC 12950</strain>
    </source>
</reference>
<dbReference type="OrthoDB" id="3534934at2"/>
<gene>
    <name evidence="1" type="ORF">SAMN05421833_11021</name>
</gene>
<evidence type="ECO:0000313" key="2">
    <source>
        <dbReference type="Proteomes" id="UP000186096"/>
    </source>
</evidence>
<dbReference type="EMBL" id="FTNI01000010">
    <property type="protein sequence ID" value="SIR51409.1"/>
    <property type="molecule type" value="Genomic_DNA"/>
</dbReference>
<dbReference type="AlphaFoldDB" id="A0A1N7BJ59"/>
<dbReference type="Proteomes" id="UP000186096">
    <property type="component" value="Unassembled WGS sequence"/>
</dbReference>
<name>A0A1N7BJ59_9ACTN</name>
<sequence length="110" mass="12644">MTAVQGGPRRLARDLVEAPEWDCQGIAIHPGIALQSRKRLEWQNQPRGLYRVIDHTCCCQAVVYELIRVGGIYQVHKVIQSDPPEHTYTGGWRGDEARYWWMRILTGSAR</sequence>
<keyword evidence="2" id="KW-1185">Reference proteome</keyword>
<organism evidence="1 2">
    <name type="scientific">Microbispora rosea</name>
    <dbReference type="NCBI Taxonomy" id="58117"/>
    <lineage>
        <taxon>Bacteria</taxon>
        <taxon>Bacillati</taxon>
        <taxon>Actinomycetota</taxon>
        <taxon>Actinomycetes</taxon>
        <taxon>Streptosporangiales</taxon>
        <taxon>Streptosporangiaceae</taxon>
        <taxon>Microbispora</taxon>
    </lineage>
</organism>
<evidence type="ECO:0000313" key="1">
    <source>
        <dbReference type="EMBL" id="SIR51409.1"/>
    </source>
</evidence>